<keyword evidence="7 9" id="KW-0472">Membrane</keyword>
<evidence type="ECO:0000313" key="10">
    <source>
        <dbReference type="EMBL" id="CAI8044202.1"/>
    </source>
</evidence>
<feature type="transmembrane region" description="Helical" evidence="9">
    <location>
        <begin position="198"/>
        <end position="219"/>
    </location>
</feature>
<keyword evidence="4 9" id="KW-0812">Transmembrane</keyword>
<comment type="subcellular location">
    <subcellularLocation>
        <location evidence="1 9">Endoplasmic reticulum membrane</location>
        <topology evidence="1 9">Multi-pass membrane protein</topology>
    </subcellularLocation>
</comment>
<organism evidence="10 11">
    <name type="scientific">Geodia barretti</name>
    <name type="common">Barrett's horny sponge</name>
    <dbReference type="NCBI Taxonomy" id="519541"/>
    <lineage>
        <taxon>Eukaryota</taxon>
        <taxon>Metazoa</taxon>
        <taxon>Porifera</taxon>
        <taxon>Demospongiae</taxon>
        <taxon>Heteroscleromorpha</taxon>
        <taxon>Tetractinellida</taxon>
        <taxon>Astrophorina</taxon>
        <taxon>Geodiidae</taxon>
        <taxon>Geodia</taxon>
    </lineage>
</organism>
<reference evidence="10" key="1">
    <citation type="submission" date="2023-03" db="EMBL/GenBank/DDBJ databases">
        <authorList>
            <person name="Steffen K."/>
            <person name="Cardenas P."/>
        </authorList>
    </citation>
    <scope>NUCLEOTIDE SEQUENCE</scope>
</reference>
<evidence type="ECO:0000313" key="11">
    <source>
        <dbReference type="Proteomes" id="UP001174909"/>
    </source>
</evidence>
<feature type="transmembrane region" description="Helical" evidence="9">
    <location>
        <begin position="513"/>
        <end position="533"/>
    </location>
</feature>
<gene>
    <name evidence="10" type="ORF">GBAR_LOCUS24542</name>
</gene>
<dbReference type="Proteomes" id="UP001174909">
    <property type="component" value="Unassembled WGS sequence"/>
</dbReference>
<evidence type="ECO:0000256" key="6">
    <source>
        <dbReference type="ARBA" id="ARBA00022989"/>
    </source>
</evidence>
<accession>A0AA35XB07</accession>
<dbReference type="GO" id="GO:0034203">
    <property type="term" value="P:glycolipid translocation"/>
    <property type="evidence" value="ECO:0007669"/>
    <property type="project" value="TreeGrafter"/>
</dbReference>
<evidence type="ECO:0000256" key="4">
    <source>
        <dbReference type="ARBA" id="ARBA00022692"/>
    </source>
</evidence>
<evidence type="ECO:0000256" key="2">
    <source>
        <dbReference type="ARBA" id="ARBA00004922"/>
    </source>
</evidence>
<evidence type="ECO:0000256" key="3">
    <source>
        <dbReference type="ARBA" id="ARBA00010288"/>
    </source>
</evidence>
<comment type="caution">
    <text evidence="9">Lacks conserved residue(s) required for the propagation of feature annotation.</text>
</comment>
<feature type="transmembrane region" description="Helical" evidence="9">
    <location>
        <begin position="424"/>
        <end position="450"/>
    </location>
</feature>
<dbReference type="AlphaFoldDB" id="A0AA35XB07"/>
<dbReference type="GO" id="GO:0005789">
    <property type="term" value="C:endoplasmic reticulum membrane"/>
    <property type="evidence" value="ECO:0007669"/>
    <property type="project" value="UniProtKB-SubCell"/>
</dbReference>
<evidence type="ECO:0000256" key="5">
    <source>
        <dbReference type="ARBA" id="ARBA00022824"/>
    </source>
</evidence>
<keyword evidence="11" id="KW-1185">Reference proteome</keyword>
<dbReference type="PANTHER" id="PTHR13117">
    <property type="entry name" value="ENDOPLASMIC RETICULUM MULTISPAN TRANSMEMBRANE PROTEIN-RELATED"/>
    <property type="match status" value="1"/>
</dbReference>
<feature type="transmembrane region" description="Helical" evidence="9">
    <location>
        <begin position="337"/>
        <end position="368"/>
    </location>
</feature>
<proteinExistence type="inferred from homology"/>
<evidence type="ECO:0000256" key="9">
    <source>
        <dbReference type="RuleBase" id="RU365067"/>
    </source>
</evidence>
<dbReference type="InterPro" id="IPR007594">
    <property type="entry name" value="RFT1"/>
</dbReference>
<comment type="similarity">
    <text evidence="3 9">Belongs to the RFT1 family.</text>
</comment>
<dbReference type="EMBL" id="CASHTH010003384">
    <property type="protein sequence ID" value="CAI8044202.1"/>
    <property type="molecule type" value="Genomic_DNA"/>
</dbReference>
<feature type="transmembrane region" description="Helical" evidence="9">
    <location>
        <begin position="140"/>
        <end position="160"/>
    </location>
</feature>
<protein>
    <recommendedName>
        <fullName evidence="9">Protein RFT1 homolog</fullName>
    </recommendedName>
</protein>
<comment type="pathway">
    <text evidence="2">Protein modification; protein glycosylation.</text>
</comment>
<dbReference type="Pfam" id="PF04506">
    <property type="entry name" value="Rft-1"/>
    <property type="match status" value="1"/>
</dbReference>
<evidence type="ECO:0000256" key="7">
    <source>
        <dbReference type="ARBA" id="ARBA00023136"/>
    </source>
</evidence>
<comment type="function">
    <text evidence="8 9">Intramembrane glycolipid transporter that operates in the biosynthetic pathway of dolichol-linked oligosaccharides, the glycan precursors employed in protein asparagine (N)-glycosylation. The sequential addition of sugars to dolichol pyrophosphate produces dolichol-linked oligosaccharides containing fourteen sugars, including two GlcNAcs, nine mannoses and three glucoses. Once assembled, the oligosaccharide is transferred from the lipid to nascent proteins by oligosaccharyltransferases. The assembly of dolichol-linked oligosaccharides begins on the cytosolic side of the endoplasmic reticulum membrane and finishes in its lumen. RFT1 could mediate the translocation of the cytosolically oriented intermediate DolPP-GlcNAc2Man5, produced by ALG11, into the ER lumen where dolichol-linked oligosaccharides assembly continues. However, the intramembrane lipid transporter activity could not be confirmed in vitro.</text>
</comment>
<dbReference type="PANTHER" id="PTHR13117:SF5">
    <property type="entry name" value="PROTEIN RFT1 HOMOLOG"/>
    <property type="match status" value="1"/>
</dbReference>
<feature type="transmembrane region" description="Helical" evidence="9">
    <location>
        <begin position="303"/>
        <end position="325"/>
    </location>
</feature>
<keyword evidence="5" id="KW-0256">Endoplasmic reticulum</keyword>
<evidence type="ECO:0000256" key="1">
    <source>
        <dbReference type="ARBA" id="ARBA00004477"/>
    </source>
</evidence>
<name>A0AA35XB07_GEOBA</name>
<feature type="transmembrane region" description="Helical" evidence="9">
    <location>
        <begin position="488"/>
        <end position="506"/>
    </location>
</feature>
<feature type="transmembrane region" description="Helical" evidence="9">
    <location>
        <begin position="106"/>
        <end position="128"/>
    </location>
</feature>
<dbReference type="GO" id="GO:0006488">
    <property type="term" value="P:dolichol-linked oligosaccharide biosynthetic process"/>
    <property type="evidence" value="ECO:0007669"/>
    <property type="project" value="InterPro"/>
</dbReference>
<comment type="caution">
    <text evidence="10">The sequence shown here is derived from an EMBL/GenBank/DDBJ whole genome shotgun (WGS) entry which is preliminary data.</text>
</comment>
<keyword evidence="6 9" id="KW-1133">Transmembrane helix</keyword>
<feature type="transmembrane region" description="Helical" evidence="9">
    <location>
        <begin position="388"/>
        <end position="412"/>
    </location>
</feature>
<evidence type="ECO:0000256" key="8">
    <source>
        <dbReference type="ARBA" id="ARBA00045912"/>
    </source>
</evidence>
<sequence>MCAPATEQPPSTTRHLCCNSRSMAGAIDVAARAAGLNVLLQVLLRVSTFVLNGVVLRYVQAYLLGVVNLRLTLLYDTVLFLSREALRKAGLSQTTSHTEWSHTSNLMWCCVPAGIVSSLLLGTLWVSPLINQPNVDHDRLGVMVFCISALVELTVEPAWVLVQLNHYVTLKVLAEALAHVGRCLVVVVGVTTTPDSGLLVFCAGQLTFSVSYALIYYGYFTLHLARSHPHSLPIRTMSHILPSPASDKTWFSKDALTLSWSFFKQSFLKQFLTNGERYVMTVFGVLTFAQQGVYDIIHNLGSMVARFIFLPIEESFYLFFASVLYRGEPPTRQREGAIGLSATTLTMLLKFVLHVALAILCFGYSYSFLALNIYGGSLLSDGEGPTLLRWYCVYVFMLAVNGVTECFVFAAMSQSQVDSYNKMMLVFSVVFLAASLMLTRLLGSVGFILANCINMIVRIFHSCHFIQRFFQDTPHTPLTSSLPSLPTWLTFLTAFTITASSEYFLCCDQGWEYRLLHVSIGAVTMGTVIVVVMTTERELLLFLAGRLPVRVQGLLRRLGVITTKTE</sequence>